<dbReference type="Pfam" id="PF00096">
    <property type="entry name" value="zf-C2H2"/>
    <property type="match status" value="1"/>
</dbReference>
<dbReference type="InterPro" id="IPR013087">
    <property type="entry name" value="Znf_C2H2_type"/>
</dbReference>
<reference evidence="6" key="1">
    <citation type="submission" date="2016-06" db="UniProtKB">
        <authorList>
            <consortium name="WormBaseParasite"/>
        </authorList>
    </citation>
    <scope>IDENTIFICATION</scope>
</reference>
<protein>
    <submittedName>
        <fullName evidence="6">C2H2-type domain-containing protein</fullName>
    </submittedName>
</protein>
<evidence type="ECO:0000256" key="1">
    <source>
        <dbReference type="PROSITE-ProRule" id="PRU00042"/>
    </source>
</evidence>
<keyword evidence="1" id="KW-0863">Zinc-finger</keyword>
<dbReference type="Gene3D" id="3.30.160.60">
    <property type="entry name" value="Classic Zinc Finger"/>
    <property type="match status" value="1"/>
</dbReference>
<proteinExistence type="predicted"/>
<evidence type="ECO:0000256" key="2">
    <source>
        <dbReference type="SAM" id="MobiDB-lite"/>
    </source>
</evidence>
<organism evidence="6">
    <name type="scientific">Schistocephalus solidus</name>
    <name type="common">Tapeworm</name>
    <dbReference type="NCBI Taxonomy" id="70667"/>
    <lineage>
        <taxon>Eukaryota</taxon>
        <taxon>Metazoa</taxon>
        <taxon>Spiralia</taxon>
        <taxon>Lophotrochozoa</taxon>
        <taxon>Platyhelminthes</taxon>
        <taxon>Cestoda</taxon>
        <taxon>Eucestoda</taxon>
        <taxon>Diphyllobothriidea</taxon>
        <taxon>Diphyllobothriidae</taxon>
        <taxon>Schistocephalus</taxon>
    </lineage>
</organism>
<keyword evidence="1" id="KW-0862">Zinc</keyword>
<evidence type="ECO:0000259" key="3">
    <source>
        <dbReference type="PROSITE" id="PS50157"/>
    </source>
</evidence>
<dbReference type="PROSITE" id="PS00028">
    <property type="entry name" value="ZINC_FINGER_C2H2_1"/>
    <property type="match status" value="1"/>
</dbReference>
<evidence type="ECO:0000313" key="5">
    <source>
        <dbReference type="Proteomes" id="UP000275846"/>
    </source>
</evidence>
<dbReference type="STRING" id="70667.A0A183SQ50"/>
<dbReference type="SMART" id="SM00355">
    <property type="entry name" value="ZnF_C2H2"/>
    <property type="match status" value="3"/>
</dbReference>
<dbReference type="InterPro" id="IPR036236">
    <property type="entry name" value="Znf_C2H2_sf"/>
</dbReference>
<evidence type="ECO:0000313" key="4">
    <source>
        <dbReference type="EMBL" id="VDL92733.1"/>
    </source>
</evidence>
<reference evidence="4 5" key="2">
    <citation type="submission" date="2018-11" db="EMBL/GenBank/DDBJ databases">
        <authorList>
            <consortium name="Pathogen Informatics"/>
        </authorList>
    </citation>
    <scope>NUCLEOTIDE SEQUENCE [LARGE SCALE GENOMIC DNA]</scope>
    <source>
        <strain evidence="4 5">NST_G2</strain>
    </source>
</reference>
<gene>
    <name evidence="4" type="ORF">SSLN_LOCUS6348</name>
</gene>
<feature type="compositionally biased region" description="Polar residues" evidence="2">
    <location>
        <begin position="23"/>
        <end position="41"/>
    </location>
</feature>
<accession>A0A183SQ50</accession>
<dbReference type="EMBL" id="UYSU01033647">
    <property type="protein sequence ID" value="VDL92733.1"/>
    <property type="molecule type" value="Genomic_DNA"/>
</dbReference>
<dbReference type="SUPFAM" id="SSF57667">
    <property type="entry name" value="beta-beta-alpha zinc fingers"/>
    <property type="match status" value="1"/>
</dbReference>
<dbReference type="WBParaSite" id="SSLN_0000655001-mRNA-1">
    <property type="protein sequence ID" value="SSLN_0000655001-mRNA-1"/>
    <property type="gene ID" value="SSLN_0000655001"/>
</dbReference>
<sequence length="178" mass="19421">MVGPRPEPTGLEEDSEDSIIETTSQYSSPVNPTTANTTSDVDSPLNLPHCDRIFSSRIGLVVHLRIHSTKTGEKVPGAPTHSTDRRLYCPHCPRAFTHRMGLFGHMVIHDSGIHCNAKNTNNSCTPSSPNIFSGTAIPTTMNEIPLAPPNFSRPHCACNFNSRIGLVSHMLIHRTETG</sequence>
<feature type="domain" description="C2H2-type" evidence="3">
    <location>
        <begin position="87"/>
        <end position="109"/>
    </location>
</feature>
<keyword evidence="1" id="KW-0479">Metal-binding</keyword>
<dbReference type="GO" id="GO:0008270">
    <property type="term" value="F:zinc ion binding"/>
    <property type="evidence" value="ECO:0007669"/>
    <property type="project" value="UniProtKB-KW"/>
</dbReference>
<name>A0A183SQ50_SCHSO</name>
<dbReference type="AlphaFoldDB" id="A0A183SQ50"/>
<evidence type="ECO:0000313" key="6">
    <source>
        <dbReference type="WBParaSite" id="SSLN_0000655001-mRNA-1"/>
    </source>
</evidence>
<feature type="region of interest" description="Disordered" evidence="2">
    <location>
        <begin position="23"/>
        <end position="42"/>
    </location>
</feature>
<dbReference type="Proteomes" id="UP000275846">
    <property type="component" value="Unassembled WGS sequence"/>
</dbReference>
<dbReference type="OrthoDB" id="6321282at2759"/>
<dbReference type="PROSITE" id="PS50157">
    <property type="entry name" value="ZINC_FINGER_C2H2_2"/>
    <property type="match status" value="1"/>
</dbReference>
<keyword evidence="5" id="KW-1185">Reference proteome</keyword>